<dbReference type="SMART" id="SM01007">
    <property type="entry name" value="Aldolase_II"/>
    <property type="match status" value="1"/>
</dbReference>
<dbReference type="EMBL" id="JAAIVB010000045">
    <property type="protein sequence ID" value="NEX62193.1"/>
    <property type="molecule type" value="Genomic_DNA"/>
</dbReference>
<feature type="signal peptide" evidence="2">
    <location>
        <begin position="1"/>
        <end position="48"/>
    </location>
</feature>
<dbReference type="GO" id="GO:0005856">
    <property type="term" value="C:cytoskeleton"/>
    <property type="evidence" value="ECO:0007669"/>
    <property type="project" value="TreeGrafter"/>
</dbReference>
<dbReference type="Gene3D" id="3.40.225.10">
    <property type="entry name" value="Class II aldolase/adducin N-terminal domain"/>
    <property type="match status" value="1"/>
</dbReference>
<dbReference type="Proteomes" id="UP000482155">
    <property type="component" value="Unassembled WGS sequence"/>
</dbReference>
<feature type="chain" id="PRO_5025633577" evidence="2">
    <location>
        <begin position="49"/>
        <end position="294"/>
    </location>
</feature>
<keyword evidence="2" id="KW-0732">Signal</keyword>
<evidence type="ECO:0000256" key="2">
    <source>
        <dbReference type="SAM" id="SignalP"/>
    </source>
</evidence>
<dbReference type="AlphaFoldDB" id="A0A6B3SN55"/>
<dbReference type="RefSeq" id="WP_163964174.1">
    <property type="nucleotide sequence ID" value="NZ_JAAIVB010000045.1"/>
</dbReference>
<evidence type="ECO:0000256" key="1">
    <source>
        <dbReference type="ARBA" id="ARBA00037961"/>
    </source>
</evidence>
<dbReference type="InterPro" id="IPR001303">
    <property type="entry name" value="Aldolase_II/adducin_N"/>
</dbReference>
<dbReference type="PANTHER" id="PTHR10672">
    <property type="entry name" value="ADDUCIN"/>
    <property type="match status" value="1"/>
</dbReference>
<keyword evidence="5" id="KW-1185">Reference proteome</keyword>
<proteinExistence type="inferred from homology"/>
<organism evidence="4 5">
    <name type="scientific">Noviherbaspirillum galbum</name>
    <dbReference type="NCBI Taxonomy" id="2709383"/>
    <lineage>
        <taxon>Bacteria</taxon>
        <taxon>Pseudomonadati</taxon>
        <taxon>Pseudomonadota</taxon>
        <taxon>Betaproteobacteria</taxon>
        <taxon>Burkholderiales</taxon>
        <taxon>Oxalobacteraceae</taxon>
        <taxon>Noviherbaspirillum</taxon>
    </lineage>
</organism>
<comment type="similarity">
    <text evidence="1">Belongs to the aldolase class II family.</text>
</comment>
<evidence type="ECO:0000313" key="5">
    <source>
        <dbReference type="Proteomes" id="UP000482155"/>
    </source>
</evidence>
<reference evidence="4 5" key="1">
    <citation type="submission" date="2020-02" db="EMBL/GenBank/DDBJ databases">
        <authorList>
            <person name="Kim M.K."/>
        </authorList>
    </citation>
    <scope>NUCLEOTIDE SEQUENCE [LARGE SCALE GENOMIC DNA]</scope>
    <source>
        <strain evidence="4 5">17J57-3</strain>
    </source>
</reference>
<dbReference type="InterPro" id="IPR051017">
    <property type="entry name" value="Aldolase-II_Adducin_sf"/>
</dbReference>
<dbReference type="PANTHER" id="PTHR10672:SF41">
    <property type="entry name" value="CLASS II ALDOLASE_ADDUCIN DOMAIN PROTEIN (AFU_ORTHOLOGUE AFUA_3G01330)"/>
    <property type="match status" value="1"/>
</dbReference>
<dbReference type="SUPFAM" id="SSF53639">
    <property type="entry name" value="AraD/HMP-PK domain-like"/>
    <property type="match status" value="1"/>
</dbReference>
<accession>A0A6B3SN55</accession>
<dbReference type="Pfam" id="PF00596">
    <property type="entry name" value="Aldolase_II"/>
    <property type="match status" value="1"/>
</dbReference>
<feature type="domain" description="Class II aldolase/adducin N-terminal" evidence="3">
    <location>
        <begin position="66"/>
        <end position="253"/>
    </location>
</feature>
<evidence type="ECO:0000313" key="4">
    <source>
        <dbReference type="EMBL" id="NEX62193.1"/>
    </source>
</evidence>
<evidence type="ECO:0000259" key="3">
    <source>
        <dbReference type="SMART" id="SM01007"/>
    </source>
</evidence>
<protein>
    <submittedName>
        <fullName evidence="4">Class II aldolase/adducin family protein</fullName>
    </submittedName>
</protein>
<name>A0A6B3SN55_9BURK</name>
<comment type="caution">
    <text evidence="4">The sequence shown here is derived from an EMBL/GenBank/DDBJ whole genome shotgun (WGS) entry which is preliminary data.</text>
</comment>
<sequence length="294" mass="32086">MDSNIDSHSNKTRAAAITRGDSRMHANRVFSRAALAGVSFSLACSAHAASVQEQMEQSPAVKAAINELVLANHILYDQNAVDGYGHISIRNPTNPNTFFLARSVAPSVVQASDIMEFDMNGNALNGDTRVAYGERFIHSGILRARPDVNSVVHGHASAVLPFGLTQTPLRPVYHMSAFLGQGAPLFEIRHHAKPSADTDMFVSNTDLGEALVKTMGANNFVLMRGHGYAAAGESIRKVVFRSVYAIQNAAIQLEAMKLGTVQYLTPEETRKSQETIEKTINRPWELWSLRVNGK</sequence>
<gene>
    <name evidence="4" type="ORF">G3574_13975</name>
</gene>
<dbReference type="InterPro" id="IPR036409">
    <property type="entry name" value="Aldolase_II/adducin_N_sf"/>
</dbReference>
<dbReference type="GO" id="GO:0051015">
    <property type="term" value="F:actin filament binding"/>
    <property type="evidence" value="ECO:0007669"/>
    <property type="project" value="TreeGrafter"/>
</dbReference>